<feature type="signal peptide" evidence="2">
    <location>
        <begin position="1"/>
        <end position="20"/>
    </location>
</feature>
<dbReference type="GeneID" id="14910945"/>
<reference evidence="3 4" key="1">
    <citation type="submission" date="2011-07" db="EMBL/GenBank/DDBJ databases">
        <authorList>
            <person name="Coyne R."/>
            <person name="Brami D."/>
            <person name="Johnson J."/>
            <person name="Hostetler J."/>
            <person name="Hannick L."/>
            <person name="Clark T."/>
            <person name="Cassidy-Hanley D."/>
            <person name="Inman J."/>
        </authorList>
    </citation>
    <scope>NUCLEOTIDE SEQUENCE [LARGE SCALE GENOMIC DNA]</scope>
    <source>
        <strain evidence="3 4">G5</strain>
    </source>
</reference>
<dbReference type="Proteomes" id="UP000008983">
    <property type="component" value="Unassembled WGS sequence"/>
</dbReference>
<organism evidence="3 4">
    <name type="scientific">Ichthyophthirius multifiliis</name>
    <name type="common">White spot disease agent</name>
    <name type="synonym">Ich</name>
    <dbReference type="NCBI Taxonomy" id="5932"/>
    <lineage>
        <taxon>Eukaryota</taxon>
        <taxon>Sar</taxon>
        <taxon>Alveolata</taxon>
        <taxon>Ciliophora</taxon>
        <taxon>Intramacronucleata</taxon>
        <taxon>Oligohymenophorea</taxon>
        <taxon>Hymenostomatida</taxon>
        <taxon>Ophryoglenina</taxon>
        <taxon>Ichthyophthirius</taxon>
    </lineage>
</organism>
<feature type="region of interest" description="Disordered" evidence="1">
    <location>
        <begin position="59"/>
        <end position="83"/>
    </location>
</feature>
<gene>
    <name evidence="3" type="ORF">IMG5_002720</name>
</gene>
<evidence type="ECO:0000256" key="1">
    <source>
        <dbReference type="SAM" id="MobiDB-lite"/>
    </source>
</evidence>
<protein>
    <recommendedName>
        <fullName evidence="5">Transmembrane protein</fullName>
    </recommendedName>
</protein>
<feature type="chain" id="PRO_5003408056" description="Transmembrane protein" evidence="2">
    <location>
        <begin position="21"/>
        <end position="168"/>
    </location>
</feature>
<keyword evidence="4" id="KW-1185">Reference proteome</keyword>
<dbReference type="InParanoid" id="G0QJ58"/>
<evidence type="ECO:0000313" key="4">
    <source>
        <dbReference type="Proteomes" id="UP000008983"/>
    </source>
</evidence>
<dbReference type="EMBL" id="GL983050">
    <property type="protein sequence ID" value="EGR34739.1"/>
    <property type="molecule type" value="Genomic_DNA"/>
</dbReference>
<dbReference type="RefSeq" id="XP_004040043.1">
    <property type="nucleotide sequence ID" value="XM_004039995.1"/>
</dbReference>
<evidence type="ECO:0000313" key="3">
    <source>
        <dbReference type="EMBL" id="EGR34739.1"/>
    </source>
</evidence>
<accession>G0QJ58</accession>
<keyword evidence="2" id="KW-0732">Signal</keyword>
<evidence type="ECO:0008006" key="5">
    <source>
        <dbReference type="Google" id="ProtNLM"/>
    </source>
</evidence>
<feature type="compositionally biased region" description="Low complexity" evidence="1">
    <location>
        <begin position="59"/>
        <end position="82"/>
    </location>
</feature>
<dbReference type="AlphaFoldDB" id="G0QJ58"/>
<evidence type="ECO:0000256" key="2">
    <source>
        <dbReference type="SAM" id="SignalP"/>
    </source>
</evidence>
<name>G0QJ58_ICHMU</name>
<sequence>MKMLFIIMIQFIFFIIKQMGQFLNVEILKQNKEEKKLNKVTYIQFWDQNREKQLNQIQKNDNNNNNKNNNNKNNNNNNNNNNEQFLPEFNSNIIFERLKHQKEFIFQINECHFINKKSRHGFRFEKISETQKNISYLLFLLKNFYFVFGVIQRKKVFFQQIFFKQFQD</sequence>
<proteinExistence type="predicted"/>